<name>A0A5J4T6T1_9EUKA</name>
<reference evidence="1 2" key="1">
    <citation type="submission" date="2019-03" db="EMBL/GenBank/DDBJ databases">
        <title>Single cell metagenomics reveals metabolic interactions within the superorganism composed of flagellate Streblomastix strix and complex community of Bacteroidetes bacteria on its surface.</title>
        <authorList>
            <person name="Treitli S.C."/>
            <person name="Kolisko M."/>
            <person name="Husnik F."/>
            <person name="Keeling P."/>
            <person name="Hampl V."/>
        </authorList>
    </citation>
    <scope>NUCLEOTIDE SEQUENCE [LARGE SCALE GENOMIC DNA]</scope>
    <source>
        <strain evidence="1">ST1C</strain>
    </source>
</reference>
<gene>
    <name evidence="1" type="ORF">EZS28_050980</name>
</gene>
<accession>A0A5J4T6T1</accession>
<evidence type="ECO:0000313" key="1">
    <source>
        <dbReference type="EMBL" id="KAA6353493.1"/>
    </source>
</evidence>
<proteinExistence type="predicted"/>
<dbReference type="Proteomes" id="UP000324800">
    <property type="component" value="Unassembled WGS sequence"/>
</dbReference>
<sequence>MLLILLHIAVPCSEEGGYEISLLDLEHIEQLEINQSPLIHIKGKSKKNRQFGSPLLTVKL</sequence>
<comment type="caution">
    <text evidence="1">The sequence shown here is derived from an EMBL/GenBank/DDBJ whole genome shotgun (WGS) entry which is preliminary data.</text>
</comment>
<dbReference type="EMBL" id="SNRW01038009">
    <property type="protein sequence ID" value="KAA6353493.1"/>
    <property type="molecule type" value="Genomic_DNA"/>
</dbReference>
<feature type="non-terminal residue" evidence="1">
    <location>
        <position position="60"/>
    </location>
</feature>
<evidence type="ECO:0000313" key="2">
    <source>
        <dbReference type="Proteomes" id="UP000324800"/>
    </source>
</evidence>
<protein>
    <submittedName>
        <fullName evidence="1">Uncharacterized protein</fullName>
    </submittedName>
</protein>
<organism evidence="1 2">
    <name type="scientific">Streblomastix strix</name>
    <dbReference type="NCBI Taxonomy" id="222440"/>
    <lineage>
        <taxon>Eukaryota</taxon>
        <taxon>Metamonada</taxon>
        <taxon>Preaxostyla</taxon>
        <taxon>Oxymonadida</taxon>
        <taxon>Streblomastigidae</taxon>
        <taxon>Streblomastix</taxon>
    </lineage>
</organism>
<dbReference type="AlphaFoldDB" id="A0A5J4T6T1"/>